<keyword evidence="4" id="KW-1185">Reference proteome</keyword>
<feature type="domain" description="DUF4440" evidence="2">
    <location>
        <begin position="50"/>
        <end position="160"/>
    </location>
</feature>
<keyword evidence="1" id="KW-0472">Membrane</keyword>
<sequence length="167" mass="19824">MSEFFEFFKGNFFFKFLLFLYALLTSWIMNGQVEEIQPYKPIDNNLYNEIVKMDSIYFNAYNHCDMKTQAEIYDDTLEFFHDKGGLFTSKEDILKSIEKNICGKVTRSLIKGSIEVYPIKEYGAIEIGYHKFYNKQEPDAKSIPSKFIVVWKKQDIYWKITKVISLH</sequence>
<reference evidence="3 4" key="1">
    <citation type="submission" date="2019-07" db="EMBL/GenBank/DDBJ databases">
        <title>Genomic Encyclopedia of Type Strains, Phase IV (KMG-IV): sequencing the most valuable type-strain genomes for metagenomic binning, comparative biology and taxonomic classification.</title>
        <authorList>
            <person name="Goeker M."/>
        </authorList>
    </citation>
    <scope>NUCLEOTIDE SEQUENCE [LARGE SCALE GENOMIC DNA]</scope>
    <source>
        <strain evidence="3 4">DSM 18961</strain>
    </source>
</reference>
<accession>A0A5S5DRA5</accession>
<evidence type="ECO:0000259" key="2">
    <source>
        <dbReference type="Pfam" id="PF14534"/>
    </source>
</evidence>
<gene>
    <name evidence="3" type="ORF">C7447_103385</name>
</gene>
<dbReference type="Pfam" id="PF14534">
    <property type="entry name" value="DUF4440"/>
    <property type="match status" value="1"/>
</dbReference>
<name>A0A5S5DRA5_9FLAO</name>
<dbReference type="EMBL" id="VNIA01000003">
    <property type="protein sequence ID" value="TYP98214.1"/>
    <property type="molecule type" value="Genomic_DNA"/>
</dbReference>
<proteinExistence type="predicted"/>
<evidence type="ECO:0000313" key="4">
    <source>
        <dbReference type="Proteomes" id="UP000323136"/>
    </source>
</evidence>
<dbReference type="InterPro" id="IPR032710">
    <property type="entry name" value="NTF2-like_dom_sf"/>
</dbReference>
<dbReference type="RefSeq" id="WP_246143061.1">
    <property type="nucleotide sequence ID" value="NZ_VNIA01000003.1"/>
</dbReference>
<comment type="caution">
    <text evidence="3">The sequence shown here is derived from an EMBL/GenBank/DDBJ whole genome shotgun (WGS) entry which is preliminary data.</text>
</comment>
<evidence type="ECO:0000313" key="3">
    <source>
        <dbReference type="EMBL" id="TYP98214.1"/>
    </source>
</evidence>
<keyword evidence="1" id="KW-1133">Transmembrane helix</keyword>
<protein>
    <submittedName>
        <fullName evidence="3">Uncharacterized protein DUF4440</fullName>
    </submittedName>
</protein>
<dbReference type="InterPro" id="IPR027843">
    <property type="entry name" value="DUF4440"/>
</dbReference>
<keyword evidence="1" id="KW-0812">Transmembrane</keyword>
<feature type="transmembrane region" description="Helical" evidence="1">
    <location>
        <begin position="12"/>
        <end position="29"/>
    </location>
</feature>
<dbReference type="SUPFAM" id="SSF54427">
    <property type="entry name" value="NTF2-like"/>
    <property type="match status" value="1"/>
</dbReference>
<organism evidence="3 4">
    <name type="scientific">Tenacibaculum adriaticum</name>
    <dbReference type="NCBI Taxonomy" id="413713"/>
    <lineage>
        <taxon>Bacteria</taxon>
        <taxon>Pseudomonadati</taxon>
        <taxon>Bacteroidota</taxon>
        <taxon>Flavobacteriia</taxon>
        <taxon>Flavobacteriales</taxon>
        <taxon>Flavobacteriaceae</taxon>
        <taxon>Tenacibaculum</taxon>
    </lineage>
</organism>
<evidence type="ECO:0000256" key="1">
    <source>
        <dbReference type="SAM" id="Phobius"/>
    </source>
</evidence>
<dbReference type="AlphaFoldDB" id="A0A5S5DRA5"/>
<dbReference type="Gene3D" id="3.10.450.50">
    <property type="match status" value="1"/>
</dbReference>
<dbReference type="Proteomes" id="UP000323136">
    <property type="component" value="Unassembled WGS sequence"/>
</dbReference>